<name>A0A5R8NEP7_9NOCA</name>
<proteinExistence type="predicted"/>
<organism evidence="1 2">
    <name type="scientific">Nocardia cyriacigeorgica</name>
    <dbReference type="NCBI Taxonomy" id="135487"/>
    <lineage>
        <taxon>Bacteria</taxon>
        <taxon>Bacillati</taxon>
        <taxon>Actinomycetota</taxon>
        <taxon>Actinomycetes</taxon>
        <taxon>Mycobacteriales</taxon>
        <taxon>Nocardiaceae</taxon>
        <taxon>Nocardia</taxon>
    </lineage>
</organism>
<gene>
    <name evidence="1" type="ORF">FEK34_25595</name>
</gene>
<dbReference type="RefSeq" id="WP_138451808.1">
    <property type="nucleotide sequence ID" value="NZ_VBUT01000011.1"/>
</dbReference>
<reference evidence="1 2" key="1">
    <citation type="submission" date="2019-05" db="EMBL/GenBank/DDBJ databases">
        <title>Genomes sequences of two Nocardia cyriacigeorgica environmental isolates, type strains Nocardia asteroides ATCC 19247 and Nocardia cyriacigeorgica DSM 44484.</title>
        <authorList>
            <person name="Vautrin F."/>
            <person name="Bergeron E."/>
            <person name="Dubost A."/>
            <person name="Abrouk D."/>
            <person name="Rodriguez Nava V."/>
            <person name="Pujic P."/>
        </authorList>
    </citation>
    <scope>NUCLEOTIDE SEQUENCE [LARGE SCALE GENOMIC DNA]</scope>
    <source>
        <strain evidence="1 2">EML 446</strain>
    </source>
</reference>
<accession>A0A5R8NEP7</accession>
<dbReference type="EMBL" id="VBUT01000011">
    <property type="protein sequence ID" value="TLF74094.1"/>
    <property type="molecule type" value="Genomic_DNA"/>
</dbReference>
<sequence length="150" mass="16963">MIGLNELRAMASNYENSDPEFADLLTVLADRRERAFDELVLAPLLHAIHPDLPDGRAWEQLPQDLRDRITIAAAGVRQRLEELGWKRPDIPGRTWQHPTEVPEGVVFYDASCGGTWRRIGDDVVDASGEHGHTYRANTFEVCTYREVLPA</sequence>
<comment type="caution">
    <text evidence="1">The sequence shown here is derived from an EMBL/GenBank/DDBJ whole genome shotgun (WGS) entry which is preliminary data.</text>
</comment>
<evidence type="ECO:0000313" key="2">
    <source>
        <dbReference type="Proteomes" id="UP000306378"/>
    </source>
</evidence>
<protein>
    <submittedName>
        <fullName evidence="1">Uncharacterized protein</fullName>
    </submittedName>
</protein>
<evidence type="ECO:0000313" key="1">
    <source>
        <dbReference type="EMBL" id="TLF74094.1"/>
    </source>
</evidence>
<dbReference type="AlphaFoldDB" id="A0A5R8NEP7"/>
<dbReference type="Proteomes" id="UP000306378">
    <property type="component" value="Unassembled WGS sequence"/>
</dbReference>